<accession>A0ABD3NRW4</accession>
<proteinExistence type="inferred from homology"/>
<evidence type="ECO:0000259" key="2">
    <source>
        <dbReference type="Pfam" id="PF03407"/>
    </source>
</evidence>
<dbReference type="SUPFAM" id="SSF53448">
    <property type="entry name" value="Nucleotide-diphospho-sugar transferases"/>
    <property type="match status" value="1"/>
</dbReference>
<evidence type="ECO:0000313" key="3">
    <source>
        <dbReference type="EMBL" id="KAL3778825.1"/>
    </source>
</evidence>
<dbReference type="Proteomes" id="UP001530400">
    <property type="component" value="Unassembled WGS sequence"/>
</dbReference>
<dbReference type="InterPro" id="IPR052636">
    <property type="entry name" value="UDP-D-xylose:L-fucose_XylT"/>
</dbReference>
<evidence type="ECO:0000256" key="1">
    <source>
        <dbReference type="ARBA" id="ARBA00007033"/>
    </source>
</evidence>
<comment type="similarity">
    <text evidence="1">Belongs to the glycosyltransferase 77 family.</text>
</comment>
<dbReference type="Pfam" id="PF03407">
    <property type="entry name" value="Nucleotid_trans"/>
    <property type="match status" value="1"/>
</dbReference>
<dbReference type="InterPro" id="IPR005069">
    <property type="entry name" value="Nucl-diP-sugar_transferase"/>
</dbReference>
<dbReference type="EMBL" id="JALLPJ020000968">
    <property type="protein sequence ID" value="KAL3778825.1"/>
    <property type="molecule type" value="Genomic_DNA"/>
</dbReference>
<gene>
    <name evidence="3" type="ORF">ACHAWO_007359</name>
</gene>
<sequence length="990" mass="109200">MKLPSVLSTKQKKGMATGAIVLSTAFALLVIDDELNTIRGSMSAMRGQVMASRRLSVDLGGGNCEWKEPLRVVPDDVDIEKTLVVGFPAGDKRMAYAQLEAEIIWRTSDQSLGSKKETICHRASSTKNPWVEITVSVNALQTHLAHGDLIGKCGDSFEYHGTPNDQPGVVTVCHRTSCDKAPFVELLVPSGQLQAHLDANGQDFVGECLQNPDYVKKSYGYNNNNRNKVEKLFKQTLSGWKTGSFVVSVTMSLTWQLKDEQLKEDNQLAAKKVVICHRTSSETNPWVQIQVDESAVPAHLTNHGDYIGECKQANAPNFVPPPKSTCVTVDLNCALIPGGCRPKLVISADRLRDYNRGPAETELIGNLLASTPKMAEYVIDKSTWPCIWEQIIDKHEGPQPFAVSNGPNFSAGMLEEMIDQVTRVKDKYSGGEWANDENARRLVELVSEHLAGLIAELDEVKPLIAPNKRETMAASSLAATTPSRRPFKQSTILILAACISVFSFYAGIYTGIKVGSSSCGNNEDSRGLKGALDATVGGVAGVGRGVNSASGGGGCTPQCLAEIKTQDGELVRRVEKLAREKVQSEVMKNIDTICKDYEPKGTDTIINKAAGNKQSTLFKDSLKHFATGMVRIEKDDLMRTFDFGLPPNPGTEGLDALMIYNTAKANPSDTNTNGPDLPLLSATKATENCDTMNVVFTNNPGPSRQCLALVGSQYQSYHVHRYMRRKSSGGIDSKQPLVVTSRGLTKEGKVEFPPPSPQEVLEHQQELRNYLNNIGSIRSRLKEKLDKMGARTVIVLTCNHGQSELLINFVCSSKARGFNLNNVLVFPTDMDTKHLAEGMGLHTFYEESIMSGIPEREANYYGDAIFRKVMFAKVLCVQLINELSHDLLFMDVDIVWFKNPLEYFEDPNLQSFDIYFQDDGSRQERYAPYSANSGFYYVRQNGRTKHLFRHLLYSGDLINAWFSHQQVLIALLAEYSSLFGLSVKILAKGM</sequence>
<feature type="domain" description="Nucleotide-diphospho-sugar transferase" evidence="2">
    <location>
        <begin position="820"/>
        <end position="974"/>
    </location>
</feature>
<dbReference type="PANTHER" id="PTHR47032">
    <property type="entry name" value="UDP-D-XYLOSE:L-FUCOSE ALPHA-1,3-D-XYLOSYLTRANSFERASE-RELATED"/>
    <property type="match status" value="1"/>
</dbReference>
<evidence type="ECO:0000313" key="4">
    <source>
        <dbReference type="Proteomes" id="UP001530400"/>
    </source>
</evidence>
<name>A0ABD3NRW4_9STRA</name>
<comment type="caution">
    <text evidence="3">The sequence shown here is derived from an EMBL/GenBank/DDBJ whole genome shotgun (WGS) entry which is preliminary data.</text>
</comment>
<keyword evidence="4" id="KW-1185">Reference proteome</keyword>
<protein>
    <recommendedName>
        <fullName evidence="2">Nucleotide-diphospho-sugar transferase domain-containing protein</fullName>
    </recommendedName>
</protein>
<dbReference type="AlphaFoldDB" id="A0ABD3NRW4"/>
<dbReference type="PANTHER" id="PTHR47032:SF1">
    <property type="entry name" value="UDP-D-XYLOSE:L-FUCOSE ALPHA-1,3-D-XYLOSYLTRANSFERASE-RELATED"/>
    <property type="match status" value="1"/>
</dbReference>
<organism evidence="3 4">
    <name type="scientific">Cyclotella atomus</name>
    <dbReference type="NCBI Taxonomy" id="382360"/>
    <lineage>
        <taxon>Eukaryota</taxon>
        <taxon>Sar</taxon>
        <taxon>Stramenopiles</taxon>
        <taxon>Ochrophyta</taxon>
        <taxon>Bacillariophyta</taxon>
        <taxon>Coscinodiscophyceae</taxon>
        <taxon>Thalassiosirophycidae</taxon>
        <taxon>Stephanodiscales</taxon>
        <taxon>Stephanodiscaceae</taxon>
        <taxon>Cyclotella</taxon>
    </lineage>
</organism>
<dbReference type="InterPro" id="IPR029044">
    <property type="entry name" value="Nucleotide-diphossugar_trans"/>
</dbReference>
<reference evidence="3 4" key="1">
    <citation type="submission" date="2024-10" db="EMBL/GenBank/DDBJ databases">
        <title>Updated reference genomes for cyclostephanoid diatoms.</title>
        <authorList>
            <person name="Roberts W.R."/>
            <person name="Alverson A.J."/>
        </authorList>
    </citation>
    <scope>NUCLEOTIDE SEQUENCE [LARGE SCALE GENOMIC DNA]</scope>
    <source>
        <strain evidence="3 4">AJA010-31</strain>
    </source>
</reference>